<dbReference type="EMBL" id="VANI01000015">
    <property type="protein sequence ID" value="TLM76104.1"/>
    <property type="molecule type" value="Genomic_DNA"/>
</dbReference>
<protein>
    <recommendedName>
        <fullName evidence="3">Haem-binding uptake Tiki superfamily ChaN domain-containing protein</fullName>
    </recommendedName>
</protein>
<evidence type="ECO:0000313" key="2">
    <source>
        <dbReference type="Proteomes" id="UP000306791"/>
    </source>
</evidence>
<comment type="caution">
    <text evidence="1">The sequence shown here is derived from an EMBL/GenBank/DDBJ whole genome shotgun (WGS) entry which is preliminary data.</text>
</comment>
<dbReference type="Proteomes" id="UP000306791">
    <property type="component" value="Unassembled WGS sequence"/>
</dbReference>
<name>A0ABY2UFM3_9GAMM</name>
<evidence type="ECO:0000313" key="1">
    <source>
        <dbReference type="EMBL" id="TLM76104.1"/>
    </source>
</evidence>
<dbReference type="Gene3D" id="3.40.50.11550">
    <property type="match status" value="1"/>
</dbReference>
<proteinExistence type="predicted"/>
<dbReference type="SUPFAM" id="SSF159501">
    <property type="entry name" value="EreA/ChaN-like"/>
    <property type="match status" value="1"/>
</dbReference>
<evidence type="ECO:0008006" key="3">
    <source>
        <dbReference type="Google" id="ProtNLM"/>
    </source>
</evidence>
<accession>A0ABY2UFM3</accession>
<organism evidence="1 2">
    <name type="scientific">Microbulbifer harenosus</name>
    <dbReference type="NCBI Taxonomy" id="2576840"/>
    <lineage>
        <taxon>Bacteria</taxon>
        <taxon>Pseudomonadati</taxon>
        <taxon>Pseudomonadota</taxon>
        <taxon>Gammaproteobacteria</taxon>
        <taxon>Cellvibrionales</taxon>
        <taxon>Microbulbiferaceae</taxon>
        <taxon>Microbulbifer</taxon>
    </lineage>
</organism>
<gene>
    <name evidence="1" type="ORF">FDY93_14155</name>
</gene>
<reference evidence="1 2" key="1">
    <citation type="submission" date="2019-05" db="EMBL/GenBank/DDBJ databases">
        <title>Microbulbifer harenosus sp. nov., an alginate-degrading bacterium isolated from coastal sand.</title>
        <authorList>
            <person name="Huang H."/>
            <person name="Mo K."/>
            <person name="Bao S."/>
        </authorList>
    </citation>
    <scope>NUCLEOTIDE SEQUENCE [LARGE SCALE GENOMIC DNA]</scope>
    <source>
        <strain evidence="1 2">HB161719</strain>
    </source>
</reference>
<dbReference type="RefSeq" id="WP_138236408.1">
    <property type="nucleotide sequence ID" value="NZ_CP185860.1"/>
</dbReference>
<keyword evidence="2" id="KW-1185">Reference proteome</keyword>
<sequence length="380" mass="43337">MTKIWLLALLFAIVNVPRVYAEDALTYLNRNGVDPESYIIQKFDRSDVVLLAEDHAVQNNLLFVQGLIPKLYDAGVRNLGMEFGAWEDQETLDALLSAPAYDPQAARDLMYSYNVAWPYREYQDMYRAAWAFNRGLPEGAEPFRILNLSYRYDWRHFGVGDARTPENMNAVFAKGTPDMYRAEVIEREVLEKNQKILVLTGTVHAFSRFEMPVFNSWSDHFCDVVTWTLGNRLFQKYPDRVLSIALHQPFPARANSGRRLVSPANGKIERLMHALGGGPMGFDLDSPVGALTDSSSYSICDAGFTLRKLFDGYIYLAPLADLEGATVDPEFFTGRDWKDIRQQLPDPDFRGETGSLDALKKHIHDYVNLKWRYADVLSEH</sequence>